<dbReference type="Proteomes" id="UP000544222">
    <property type="component" value="Unassembled WGS sequence"/>
</dbReference>
<name>A0A7W5DNV3_9PORP</name>
<protein>
    <recommendedName>
        <fullName evidence="4">SIMPL domain-containing protein</fullName>
    </recommendedName>
</protein>
<reference evidence="2 3" key="1">
    <citation type="submission" date="2020-08" db="EMBL/GenBank/DDBJ databases">
        <title>Genomic Encyclopedia of Type Strains, Phase IV (KMG-IV): sequencing the most valuable type-strain genomes for metagenomic binning, comparative biology and taxonomic classification.</title>
        <authorList>
            <person name="Goeker M."/>
        </authorList>
    </citation>
    <scope>NUCLEOTIDE SEQUENCE [LARGE SCALE GENOMIC DNA]</scope>
    <source>
        <strain evidence="2 3">DSM 27471</strain>
    </source>
</reference>
<evidence type="ECO:0008006" key="4">
    <source>
        <dbReference type="Google" id="ProtNLM"/>
    </source>
</evidence>
<dbReference type="Gene3D" id="3.30.110.170">
    <property type="entry name" value="Protein of unknown function (DUF541), domain 1"/>
    <property type="match status" value="1"/>
</dbReference>
<feature type="chain" id="PRO_5031418091" description="SIMPL domain-containing protein" evidence="1">
    <location>
        <begin position="19"/>
        <end position="234"/>
    </location>
</feature>
<organism evidence="2 3">
    <name type="scientific">Microbacter margulisiae</name>
    <dbReference type="NCBI Taxonomy" id="1350067"/>
    <lineage>
        <taxon>Bacteria</taxon>
        <taxon>Pseudomonadati</taxon>
        <taxon>Bacteroidota</taxon>
        <taxon>Bacteroidia</taxon>
        <taxon>Bacteroidales</taxon>
        <taxon>Porphyromonadaceae</taxon>
        <taxon>Microbacter</taxon>
    </lineage>
</organism>
<dbReference type="Gene3D" id="3.30.70.2970">
    <property type="entry name" value="Protein of unknown function (DUF541), domain 2"/>
    <property type="match status" value="1"/>
</dbReference>
<gene>
    <name evidence="2" type="ORF">FHX64_000550</name>
</gene>
<dbReference type="PANTHER" id="PTHR34387:SF1">
    <property type="entry name" value="PERIPLASMIC IMMUNOGENIC PROTEIN"/>
    <property type="match status" value="1"/>
</dbReference>
<keyword evidence="3" id="KW-1185">Reference proteome</keyword>
<dbReference type="AlphaFoldDB" id="A0A7W5DNV3"/>
<accession>A0A7W5DNV3</accession>
<dbReference type="InterPro" id="IPR007497">
    <property type="entry name" value="SIMPL/DUF541"/>
</dbReference>
<dbReference type="Pfam" id="PF04402">
    <property type="entry name" value="SIMPL"/>
    <property type="match status" value="1"/>
</dbReference>
<dbReference type="GO" id="GO:0006974">
    <property type="term" value="P:DNA damage response"/>
    <property type="evidence" value="ECO:0007669"/>
    <property type="project" value="TreeGrafter"/>
</dbReference>
<dbReference type="RefSeq" id="WP_183412290.1">
    <property type="nucleotide sequence ID" value="NZ_JACHYB010000001.1"/>
</dbReference>
<evidence type="ECO:0000313" key="2">
    <source>
        <dbReference type="EMBL" id="MBB3186387.1"/>
    </source>
</evidence>
<dbReference type="EMBL" id="JACHYB010000001">
    <property type="protein sequence ID" value="MBB3186387.1"/>
    <property type="molecule type" value="Genomic_DNA"/>
</dbReference>
<feature type="signal peptide" evidence="1">
    <location>
        <begin position="1"/>
        <end position="18"/>
    </location>
</feature>
<sequence length="234" mass="26233">MKATIFSFLFLCSALTLAAQGEKNFIDQNYIEVTGHAEMQVVPDEIYLNIQLNDKDVKGKSLSEIEKSMFASLQQLGINITKDLAVKDVSSNFKNYWILKTGIVLSKEYQLRVHDARTAGRVIVALQQLGISNVSVDRVDHSHMDALRMEVKVNAIKAAQEKAQALAQAIHQNIGKAIYIQELNYNAYTPMLNKSVNMMIRGAATDNANNAPEPNIEFEKIKLEYSILVRFALQ</sequence>
<evidence type="ECO:0000313" key="3">
    <source>
        <dbReference type="Proteomes" id="UP000544222"/>
    </source>
</evidence>
<keyword evidence="1" id="KW-0732">Signal</keyword>
<dbReference type="PANTHER" id="PTHR34387">
    <property type="entry name" value="SLR1258 PROTEIN"/>
    <property type="match status" value="1"/>
</dbReference>
<proteinExistence type="predicted"/>
<dbReference type="InterPro" id="IPR052022">
    <property type="entry name" value="26kDa_periplasmic_antigen"/>
</dbReference>
<evidence type="ECO:0000256" key="1">
    <source>
        <dbReference type="SAM" id="SignalP"/>
    </source>
</evidence>
<comment type="caution">
    <text evidence="2">The sequence shown here is derived from an EMBL/GenBank/DDBJ whole genome shotgun (WGS) entry which is preliminary data.</text>
</comment>